<gene>
    <name evidence="1" type="ORF">LCGC14_0416730</name>
</gene>
<accession>A0A0F9SY34</accession>
<name>A0A0F9SY34_9ZZZZ</name>
<sequence>MGKFQFERDADFRGYWIEGLVAFTAMLRKQELQPSEYQKEIFIPDTLLRELGWTKEVRVG</sequence>
<proteinExistence type="predicted"/>
<comment type="caution">
    <text evidence="1">The sequence shown here is derived from an EMBL/GenBank/DDBJ whole genome shotgun (WGS) entry which is preliminary data.</text>
</comment>
<protein>
    <submittedName>
        <fullName evidence="1">Uncharacterized protein</fullName>
    </submittedName>
</protein>
<dbReference type="EMBL" id="LAZR01000375">
    <property type="protein sequence ID" value="KKN71819.1"/>
    <property type="molecule type" value="Genomic_DNA"/>
</dbReference>
<dbReference type="AlphaFoldDB" id="A0A0F9SY34"/>
<evidence type="ECO:0000313" key="1">
    <source>
        <dbReference type="EMBL" id="KKN71819.1"/>
    </source>
</evidence>
<organism evidence="1">
    <name type="scientific">marine sediment metagenome</name>
    <dbReference type="NCBI Taxonomy" id="412755"/>
    <lineage>
        <taxon>unclassified sequences</taxon>
        <taxon>metagenomes</taxon>
        <taxon>ecological metagenomes</taxon>
    </lineage>
</organism>
<reference evidence="1" key="1">
    <citation type="journal article" date="2015" name="Nature">
        <title>Complex archaea that bridge the gap between prokaryotes and eukaryotes.</title>
        <authorList>
            <person name="Spang A."/>
            <person name="Saw J.H."/>
            <person name="Jorgensen S.L."/>
            <person name="Zaremba-Niedzwiedzka K."/>
            <person name="Martijn J."/>
            <person name="Lind A.E."/>
            <person name="van Eijk R."/>
            <person name="Schleper C."/>
            <person name="Guy L."/>
            <person name="Ettema T.J."/>
        </authorList>
    </citation>
    <scope>NUCLEOTIDE SEQUENCE</scope>
</reference>